<dbReference type="InterPro" id="IPR036942">
    <property type="entry name" value="Beta-barrel_TonB_sf"/>
</dbReference>
<accession>A0ABQ1RRP7</accession>
<dbReference type="Proteomes" id="UP000614272">
    <property type="component" value="Unassembled WGS sequence"/>
</dbReference>
<feature type="chain" id="PRO_5046061990" description="TonB-dependent receptor" evidence="4">
    <location>
        <begin position="45"/>
        <end position="1002"/>
    </location>
</feature>
<dbReference type="Gene3D" id="2.60.40.1120">
    <property type="entry name" value="Carboxypeptidase-like, regulatory domain"/>
    <property type="match status" value="1"/>
</dbReference>
<evidence type="ECO:0000256" key="3">
    <source>
        <dbReference type="ARBA" id="ARBA00023237"/>
    </source>
</evidence>
<dbReference type="SUPFAM" id="SSF49452">
    <property type="entry name" value="Starch-binding domain-like"/>
    <property type="match status" value="1"/>
</dbReference>
<evidence type="ECO:0000256" key="1">
    <source>
        <dbReference type="ARBA" id="ARBA00004442"/>
    </source>
</evidence>
<feature type="signal peptide" evidence="4">
    <location>
        <begin position="1"/>
        <end position="44"/>
    </location>
</feature>
<keyword evidence="4" id="KW-0732">Signal</keyword>
<dbReference type="SUPFAM" id="SSF56935">
    <property type="entry name" value="Porins"/>
    <property type="match status" value="1"/>
</dbReference>
<keyword evidence="2" id="KW-0472">Membrane</keyword>
<evidence type="ECO:0000313" key="5">
    <source>
        <dbReference type="EMBL" id="GGD75026.1"/>
    </source>
</evidence>
<proteinExistence type="predicted"/>
<comment type="caution">
    <text evidence="5">The sequence shown here is derived from an EMBL/GenBank/DDBJ whole genome shotgun (WGS) entry which is preliminary data.</text>
</comment>
<keyword evidence="6" id="KW-1185">Reference proteome</keyword>
<protein>
    <recommendedName>
        <fullName evidence="7">TonB-dependent receptor</fullName>
    </recommendedName>
</protein>
<evidence type="ECO:0008006" key="7">
    <source>
        <dbReference type="Google" id="ProtNLM"/>
    </source>
</evidence>
<gene>
    <name evidence="5" type="ORF">GCM10011357_32510</name>
</gene>
<dbReference type="RefSeq" id="WP_229748180.1">
    <property type="nucleotide sequence ID" value="NZ_BMGJ01000016.1"/>
</dbReference>
<organism evidence="5 6">
    <name type="scientific">Lacimicrobium alkaliphilum</name>
    <dbReference type="NCBI Taxonomy" id="1526571"/>
    <lineage>
        <taxon>Bacteria</taxon>
        <taxon>Pseudomonadati</taxon>
        <taxon>Pseudomonadota</taxon>
        <taxon>Gammaproteobacteria</taxon>
        <taxon>Alteromonadales</taxon>
        <taxon>Alteromonadaceae</taxon>
        <taxon>Lacimicrobium</taxon>
    </lineage>
</organism>
<evidence type="ECO:0000256" key="4">
    <source>
        <dbReference type="SAM" id="SignalP"/>
    </source>
</evidence>
<dbReference type="InterPro" id="IPR013784">
    <property type="entry name" value="Carb-bd-like_fold"/>
</dbReference>
<dbReference type="EMBL" id="BMGJ01000016">
    <property type="protein sequence ID" value="GGD75026.1"/>
    <property type="molecule type" value="Genomic_DNA"/>
</dbReference>
<keyword evidence="3" id="KW-0998">Cell outer membrane</keyword>
<evidence type="ECO:0000256" key="2">
    <source>
        <dbReference type="ARBA" id="ARBA00023136"/>
    </source>
</evidence>
<comment type="subcellular location">
    <subcellularLocation>
        <location evidence="1">Cell outer membrane</location>
    </subcellularLocation>
</comment>
<sequence>MKLKDIAFAKKRIVMAMRGALSAPVTTVSAAVLASSMMVAPALAQQTGGLSGKVTVQGDMDPTTVTVTASSPNMPKARSTKLNANGGFRLPSLIPGVYTVKVEAENGTSQTVQLEVLLDQTSSVDITLPAQTSDAEVITIVGTQLVRVGDSALSNSLGENAIKGLPIGQSYRDLLKIVPGVEYTETSVLGPSAGGSGRDNQYSFDGVDVSLPLFGNLASSPSTHDIANVSIDRGGAKAVGFNRSGGFAINTTSKSGTNEFQGSVEYRLQDSNFVADRDTTDDTAAESSTLDKSWIIGSFSGPLIEDELFFYGSYYRPEDKRVNKETAYGPTKDYSLVDNEYFAKLTWAPIADMLFNVSLRDSEEETKGDSVGAFAQDSTSTGGLVEEQIFTLDGSYYVGDATTVTFSYSTWDYETQGQPDNLIDVTPQLGASLDLGNLDQLGLFNVPTTNQDDPNYDLAGAQALIDRYGYTEDGQLKGGGDVGVGSTIGIQNFYRDMFEFNVDHEMQIGSSYHTLHFGFQWQESEEVLARRSNGWGSISYTGGLPPDTYTGDQPVYYQAIVEQMSFLGEDGESVPPISSSTETYNLEINDTIEHGDFIYNVGVLISEDILYGQGLRENSSNVSGYELAPGNKYKMYTVDWQDMIQPRLGVTWQFQPDSTVFANFASYNPSASSLARAASWARNSQATLNVYFDENGDYIGNDPRAGSSGKFFQEGIKPRRTDEFTIGMTKNLESGWMLRGHVRHREASHPWEDTWNYSREYDYDGPFGGVPDHIAAKGPYIPELEDYRAEVGGSSYVVAELDDAKNKYWEVSLEGEYFSDNWYINASYVWSHYYGNYDQDITSGVSDANRFIGSSLLADGIGRQLWDGKYGTLNGDRPHKVKLFGYYTTDWNANIGANFLFQSGDVWEAWDGTLYGYSSSTIRYAEPAGSRRESSHWQLDLNYRQDFALTDDINLEFAADIYNVFDNQTGYNYDPYVSNETFGQPRDLILPRRVQLSVNLTF</sequence>
<reference evidence="6" key="1">
    <citation type="journal article" date="2019" name="Int. J. Syst. Evol. Microbiol.">
        <title>The Global Catalogue of Microorganisms (GCM) 10K type strain sequencing project: providing services to taxonomists for standard genome sequencing and annotation.</title>
        <authorList>
            <consortium name="The Broad Institute Genomics Platform"/>
            <consortium name="The Broad Institute Genome Sequencing Center for Infectious Disease"/>
            <person name="Wu L."/>
            <person name="Ma J."/>
        </authorList>
    </citation>
    <scope>NUCLEOTIDE SEQUENCE [LARGE SCALE GENOMIC DNA]</scope>
    <source>
        <strain evidence="6">CGMCC 1.12923</strain>
    </source>
</reference>
<evidence type="ECO:0000313" key="6">
    <source>
        <dbReference type="Proteomes" id="UP000614272"/>
    </source>
</evidence>
<dbReference type="Gene3D" id="2.40.170.20">
    <property type="entry name" value="TonB-dependent receptor, beta-barrel domain"/>
    <property type="match status" value="1"/>
</dbReference>
<dbReference type="Pfam" id="PF13620">
    <property type="entry name" value="CarboxypepD_reg"/>
    <property type="match status" value="1"/>
</dbReference>
<name>A0ABQ1RRP7_9ALTE</name>